<dbReference type="RefSeq" id="WP_167959243.1">
    <property type="nucleotide sequence ID" value="NZ_JAATJJ010000001.1"/>
</dbReference>
<dbReference type="Proteomes" id="UP000590442">
    <property type="component" value="Unassembled WGS sequence"/>
</dbReference>
<comment type="caution">
    <text evidence="1">The sequence shown here is derived from an EMBL/GenBank/DDBJ whole genome shotgun (WGS) entry which is preliminary data.</text>
</comment>
<dbReference type="AlphaFoldDB" id="A0A846QN89"/>
<evidence type="ECO:0000313" key="2">
    <source>
        <dbReference type="Proteomes" id="UP000590442"/>
    </source>
</evidence>
<dbReference type="InterPro" id="IPR053154">
    <property type="entry name" value="c-di-AMP_regulator"/>
</dbReference>
<dbReference type="Gene3D" id="2.170.120.30">
    <property type="match status" value="1"/>
</dbReference>
<dbReference type="EMBL" id="JAATJJ010000001">
    <property type="protein sequence ID" value="NJB69561.1"/>
    <property type="molecule type" value="Genomic_DNA"/>
</dbReference>
<evidence type="ECO:0000313" key="1">
    <source>
        <dbReference type="EMBL" id="NJB69561.1"/>
    </source>
</evidence>
<accession>A0A846QN89</accession>
<dbReference type="Gene3D" id="2.170.120.40">
    <property type="entry name" value="YbbR-like domain"/>
    <property type="match status" value="1"/>
</dbReference>
<evidence type="ECO:0008006" key="3">
    <source>
        <dbReference type="Google" id="ProtNLM"/>
    </source>
</evidence>
<protein>
    <recommendedName>
        <fullName evidence="3">YbbR-like protein</fullName>
    </recommendedName>
</protein>
<organism evidence="1 2">
    <name type="scientific">Saonia flava</name>
    <dbReference type="NCBI Taxonomy" id="523696"/>
    <lineage>
        <taxon>Bacteria</taxon>
        <taxon>Pseudomonadati</taxon>
        <taxon>Bacteroidota</taxon>
        <taxon>Flavobacteriia</taxon>
        <taxon>Flavobacteriales</taxon>
        <taxon>Flavobacteriaceae</taxon>
        <taxon>Saonia</taxon>
    </lineage>
</organism>
<dbReference type="InterPro" id="IPR012505">
    <property type="entry name" value="YbbR"/>
</dbReference>
<dbReference type="Pfam" id="PF07949">
    <property type="entry name" value="YbbR"/>
    <property type="match status" value="1"/>
</dbReference>
<sequence length="318" mass="35659">MIKRLKYGLSKRKVKIFLLFVLCSSLAWLISNLSESYTSNSSFDLEFVNIPDTLLFSNVSKNNVDAKLQANGFQFLNFGLNRKKINLDLSTVQNNGTKYFIPQQVYKRQIEKQLSSSIDLLDLDNDTIFFDFFKLYIKEIPVVSNLGITLAQNHLLEGELLIKPSTISIRGPKSEIDTIMSVKTSSKVLSDLNSDFSYPVTLVKPEGLLNTEYLTGTVKISGIVSKFSEKIIDVPISIVNLPEGMGIQTFPNTVSILCKAKLDALKELSASDFLLTVDYAMIENNPNNTLPLQLVKIPNSIYSAHPLEAEVEYILKKE</sequence>
<keyword evidence="2" id="KW-1185">Reference proteome</keyword>
<dbReference type="PANTHER" id="PTHR37804">
    <property type="entry name" value="CDAA REGULATORY PROTEIN CDAR"/>
    <property type="match status" value="1"/>
</dbReference>
<reference evidence="1 2" key="1">
    <citation type="submission" date="2020-03" db="EMBL/GenBank/DDBJ databases">
        <title>Genomic Encyclopedia of Type Strains, Phase IV (KMG-IV): sequencing the most valuable type-strain genomes for metagenomic binning, comparative biology and taxonomic classification.</title>
        <authorList>
            <person name="Goeker M."/>
        </authorList>
    </citation>
    <scope>NUCLEOTIDE SEQUENCE [LARGE SCALE GENOMIC DNA]</scope>
    <source>
        <strain evidence="1 2">DSM 29762</strain>
    </source>
</reference>
<proteinExistence type="predicted"/>
<gene>
    <name evidence="1" type="ORF">GGR42_000023</name>
</gene>
<name>A0A846QN89_9FLAO</name>
<dbReference type="PANTHER" id="PTHR37804:SF1">
    <property type="entry name" value="CDAA REGULATORY PROTEIN CDAR"/>
    <property type="match status" value="1"/>
</dbReference>